<dbReference type="EMBL" id="BAAAQQ010000008">
    <property type="protein sequence ID" value="GAA2122119.1"/>
    <property type="molecule type" value="Genomic_DNA"/>
</dbReference>
<dbReference type="Proteomes" id="UP001500575">
    <property type="component" value="Unassembled WGS sequence"/>
</dbReference>
<evidence type="ECO:0000313" key="2">
    <source>
        <dbReference type="EMBL" id="GAA2122119.1"/>
    </source>
</evidence>
<evidence type="ECO:0000313" key="3">
    <source>
        <dbReference type="Proteomes" id="UP001500575"/>
    </source>
</evidence>
<proteinExistence type="predicted"/>
<dbReference type="InterPro" id="IPR058532">
    <property type="entry name" value="YjbR/MT2646/Rv2570-like"/>
</dbReference>
<keyword evidence="2" id="KW-0238">DNA-binding</keyword>
<reference evidence="3" key="1">
    <citation type="journal article" date="2019" name="Int. J. Syst. Evol. Microbiol.">
        <title>The Global Catalogue of Microorganisms (GCM) 10K type strain sequencing project: providing services to taxonomists for standard genome sequencing and annotation.</title>
        <authorList>
            <consortium name="The Broad Institute Genomics Platform"/>
            <consortium name="The Broad Institute Genome Sequencing Center for Infectious Disease"/>
            <person name="Wu L."/>
            <person name="Ma J."/>
        </authorList>
    </citation>
    <scope>NUCLEOTIDE SEQUENCE [LARGE SCALE GENOMIC DNA]</scope>
    <source>
        <strain evidence="3">JCM 16021</strain>
    </source>
</reference>
<keyword evidence="3" id="KW-1185">Reference proteome</keyword>
<accession>A0ABP5JVN0</accession>
<gene>
    <name evidence="2" type="ORF">GCM10009843_16960</name>
</gene>
<dbReference type="Pfam" id="PF04237">
    <property type="entry name" value="YjbR"/>
    <property type="match status" value="1"/>
</dbReference>
<dbReference type="GO" id="GO:0003677">
    <property type="term" value="F:DNA binding"/>
    <property type="evidence" value="ECO:0007669"/>
    <property type="project" value="UniProtKB-KW"/>
</dbReference>
<protein>
    <submittedName>
        <fullName evidence="2">MmcQ/YjbR family DNA-binding protein</fullName>
    </submittedName>
</protein>
<name>A0ABP5JVN0_9ACTN</name>
<sequence>MASPDGSRPATAADVDAICASLPETERTTSWGDAPTWKVPAGPKAKGFLLHRPPHKNATDPTTGEPYDDLLVITTPTEVEKRALVDDPATPFFTIDHFNGYSAVLVQRSRLGELTVDELREIITEAWATKAPKRLVADYFGAGER</sequence>
<feature type="region of interest" description="Disordered" evidence="1">
    <location>
        <begin position="1"/>
        <end position="68"/>
    </location>
</feature>
<organism evidence="2 3">
    <name type="scientific">Nocardioides bigeumensis</name>
    <dbReference type="NCBI Taxonomy" id="433657"/>
    <lineage>
        <taxon>Bacteria</taxon>
        <taxon>Bacillati</taxon>
        <taxon>Actinomycetota</taxon>
        <taxon>Actinomycetes</taxon>
        <taxon>Propionibacteriales</taxon>
        <taxon>Nocardioidaceae</taxon>
        <taxon>Nocardioides</taxon>
    </lineage>
</organism>
<evidence type="ECO:0000256" key="1">
    <source>
        <dbReference type="SAM" id="MobiDB-lite"/>
    </source>
</evidence>
<comment type="caution">
    <text evidence="2">The sequence shown here is derived from an EMBL/GenBank/DDBJ whole genome shotgun (WGS) entry which is preliminary data.</text>
</comment>